<dbReference type="Proteomes" id="UP000184356">
    <property type="component" value="Unassembled WGS sequence"/>
</dbReference>
<evidence type="ECO:0000313" key="1">
    <source>
        <dbReference type="EMBL" id="OJJ60511.1"/>
    </source>
</evidence>
<evidence type="ECO:0000313" key="2">
    <source>
        <dbReference type="Proteomes" id="UP000184356"/>
    </source>
</evidence>
<organism evidence="1 2">
    <name type="scientific">Aspergillus sydowii CBS 593.65</name>
    <dbReference type="NCBI Taxonomy" id="1036612"/>
    <lineage>
        <taxon>Eukaryota</taxon>
        <taxon>Fungi</taxon>
        <taxon>Dikarya</taxon>
        <taxon>Ascomycota</taxon>
        <taxon>Pezizomycotina</taxon>
        <taxon>Eurotiomycetes</taxon>
        <taxon>Eurotiomycetidae</taxon>
        <taxon>Eurotiales</taxon>
        <taxon>Aspergillaceae</taxon>
        <taxon>Aspergillus</taxon>
        <taxon>Aspergillus subgen. Nidulantes</taxon>
    </lineage>
</organism>
<dbReference type="VEuPathDB" id="FungiDB:ASPSYDRAFT_737331"/>
<accession>A0A1L9TM90</accession>
<dbReference type="AlphaFoldDB" id="A0A1L9TM90"/>
<proteinExistence type="predicted"/>
<keyword evidence="2" id="KW-1185">Reference proteome</keyword>
<name>A0A1L9TM90_9EURO</name>
<sequence length="233" mass="26104">MKHEIESRNGPVPWMERKPKITVWLLDVRLNSLEFPVLARSHFPLPPLTPSSQVPTVQLSPLYAAMGRRLVRCHDRPFRPVIPPTPVAKLADSHCWPCRRSLSLCGESPATRLRCSAADYFRSLRYYLIGVEFSLPPLAVSFADGRRKIHRCRSCDALTPVGGHQAGHQATVLPIPTDSKAGSPTRLKNTLQPKFRLLPQICVRAILFWLFSFLGDTLGFRILAAAQPPTRLA</sequence>
<dbReference type="EMBL" id="KV878584">
    <property type="protein sequence ID" value="OJJ60511.1"/>
    <property type="molecule type" value="Genomic_DNA"/>
</dbReference>
<gene>
    <name evidence="1" type="ORF">ASPSYDRAFT_737331</name>
</gene>
<protein>
    <submittedName>
        <fullName evidence="1">Uncharacterized protein</fullName>
    </submittedName>
</protein>
<reference evidence="2" key="1">
    <citation type="journal article" date="2017" name="Genome Biol.">
        <title>Comparative genomics reveals high biological diversity and specific adaptations in the industrially and medically important fungal genus Aspergillus.</title>
        <authorList>
            <person name="de Vries R.P."/>
            <person name="Riley R."/>
            <person name="Wiebenga A."/>
            <person name="Aguilar-Osorio G."/>
            <person name="Amillis S."/>
            <person name="Uchima C.A."/>
            <person name="Anderluh G."/>
            <person name="Asadollahi M."/>
            <person name="Askin M."/>
            <person name="Barry K."/>
            <person name="Battaglia E."/>
            <person name="Bayram O."/>
            <person name="Benocci T."/>
            <person name="Braus-Stromeyer S.A."/>
            <person name="Caldana C."/>
            <person name="Canovas D."/>
            <person name="Cerqueira G.C."/>
            <person name="Chen F."/>
            <person name="Chen W."/>
            <person name="Choi C."/>
            <person name="Clum A."/>
            <person name="Dos Santos R.A."/>
            <person name="Damasio A.R."/>
            <person name="Diallinas G."/>
            <person name="Emri T."/>
            <person name="Fekete E."/>
            <person name="Flipphi M."/>
            <person name="Freyberg S."/>
            <person name="Gallo A."/>
            <person name="Gournas C."/>
            <person name="Habgood R."/>
            <person name="Hainaut M."/>
            <person name="Harispe M.L."/>
            <person name="Henrissat B."/>
            <person name="Hilden K.S."/>
            <person name="Hope R."/>
            <person name="Hossain A."/>
            <person name="Karabika E."/>
            <person name="Karaffa L."/>
            <person name="Karanyi Z."/>
            <person name="Krasevec N."/>
            <person name="Kuo A."/>
            <person name="Kusch H."/>
            <person name="LaButti K."/>
            <person name="Lagendijk E.L."/>
            <person name="Lapidus A."/>
            <person name="Levasseur A."/>
            <person name="Lindquist E."/>
            <person name="Lipzen A."/>
            <person name="Logrieco A.F."/>
            <person name="MacCabe A."/>
            <person name="Maekelae M.R."/>
            <person name="Malavazi I."/>
            <person name="Melin P."/>
            <person name="Meyer V."/>
            <person name="Mielnichuk N."/>
            <person name="Miskei M."/>
            <person name="Molnar A.P."/>
            <person name="Mule G."/>
            <person name="Ngan C.Y."/>
            <person name="Orejas M."/>
            <person name="Orosz E."/>
            <person name="Ouedraogo J.P."/>
            <person name="Overkamp K.M."/>
            <person name="Park H.-S."/>
            <person name="Perrone G."/>
            <person name="Piumi F."/>
            <person name="Punt P.J."/>
            <person name="Ram A.F."/>
            <person name="Ramon A."/>
            <person name="Rauscher S."/>
            <person name="Record E."/>
            <person name="Riano-Pachon D.M."/>
            <person name="Robert V."/>
            <person name="Roehrig J."/>
            <person name="Ruller R."/>
            <person name="Salamov A."/>
            <person name="Salih N.S."/>
            <person name="Samson R.A."/>
            <person name="Sandor E."/>
            <person name="Sanguinetti M."/>
            <person name="Schuetze T."/>
            <person name="Sepcic K."/>
            <person name="Shelest E."/>
            <person name="Sherlock G."/>
            <person name="Sophianopoulou V."/>
            <person name="Squina F.M."/>
            <person name="Sun H."/>
            <person name="Susca A."/>
            <person name="Todd R.B."/>
            <person name="Tsang A."/>
            <person name="Unkles S.E."/>
            <person name="van de Wiele N."/>
            <person name="van Rossen-Uffink D."/>
            <person name="Oliveira J.V."/>
            <person name="Vesth T.C."/>
            <person name="Visser J."/>
            <person name="Yu J.-H."/>
            <person name="Zhou M."/>
            <person name="Andersen M.R."/>
            <person name="Archer D.B."/>
            <person name="Baker S.E."/>
            <person name="Benoit I."/>
            <person name="Brakhage A.A."/>
            <person name="Braus G.H."/>
            <person name="Fischer R."/>
            <person name="Frisvad J.C."/>
            <person name="Goldman G.H."/>
            <person name="Houbraken J."/>
            <person name="Oakley B."/>
            <person name="Pocsi I."/>
            <person name="Scazzocchio C."/>
            <person name="Seiboth B."/>
            <person name="vanKuyk P.A."/>
            <person name="Wortman J."/>
            <person name="Dyer P.S."/>
            <person name="Grigoriev I.V."/>
        </authorList>
    </citation>
    <scope>NUCLEOTIDE SEQUENCE [LARGE SCALE GENOMIC DNA]</scope>
    <source>
        <strain evidence="2">CBS 593.65</strain>
    </source>
</reference>
<dbReference type="RefSeq" id="XP_040704317.1">
    <property type="nucleotide sequence ID" value="XM_040850723.1"/>
</dbReference>
<dbReference type="GeneID" id="63766796"/>